<accession>A0ACC1YCN2</accession>
<evidence type="ECO:0000313" key="2">
    <source>
        <dbReference type="Proteomes" id="UP001164539"/>
    </source>
</evidence>
<gene>
    <name evidence="1" type="ORF">OWV82_008762</name>
</gene>
<evidence type="ECO:0000313" key="1">
    <source>
        <dbReference type="EMBL" id="KAJ4721033.1"/>
    </source>
</evidence>
<protein>
    <submittedName>
        <fullName evidence="1">Disease resistance protein</fullName>
    </submittedName>
</protein>
<organism evidence="1 2">
    <name type="scientific">Melia azedarach</name>
    <name type="common">Chinaberry tree</name>
    <dbReference type="NCBI Taxonomy" id="155640"/>
    <lineage>
        <taxon>Eukaryota</taxon>
        <taxon>Viridiplantae</taxon>
        <taxon>Streptophyta</taxon>
        <taxon>Embryophyta</taxon>
        <taxon>Tracheophyta</taxon>
        <taxon>Spermatophyta</taxon>
        <taxon>Magnoliopsida</taxon>
        <taxon>eudicotyledons</taxon>
        <taxon>Gunneridae</taxon>
        <taxon>Pentapetalae</taxon>
        <taxon>rosids</taxon>
        <taxon>malvids</taxon>
        <taxon>Sapindales</taxon>
        <taxon>Meliaceae</taxon>
        <taxon>Melia</taxon>
    </lineage>
</organism>
<comment type="caution">
    <text evidence="1">The sequence shown here is derived from an EMBL/GenBank/DDBJ whole genome shotgun (WGS) entry which is preliminary data.</text>
</comment>
<dbReference type="EMBL" id="CM051397">
    <property type="protein sequence ID" value="KAJ4721033.1"/>
    <property type="molecule type" value="Genomic_DNA"/>
</dbReference>
<keyword evidence="2" id="KW-1185">Reference proteome</keyword>
<proteinExistence type="predicted"/>
<reference evidence="1 2" key="1">
    <citation type="journal article" date="2023" name="Science">
        <title>Complex scaffold remodeling in plant triterpene biosynthesis.</title>
        <authorList>
            <person name="De La Pena R."/>
            <person name="Hodgson H."/>
            <person name="Liu J.C."/>
            <person name="Stephenson M.J."/>
            <person name="Martin A.C."/>
            <person name="Owen C."/>
            <person name="Harkess A."/>
            <person name="Leebens-Mack J."/>
            <person name="Jimenez L.E."/>
            <person name="Osbourn A."/>
            <person name="Sattely E.S."/>
        </authorList>
    </citation>
    <scope>NUCLEOTIDE SEQUENCE [LARGE SCALE GENOMIC DNA]</scope>
    <source>
        <strain evidence="2">cv. JPN11</strain>
        <tissue evidence="1">Leaf</tissue>
    </source>
</reference>
<name>A0ACC1YCN2_MELAZ</name>
<sequence>MLKQICNQSINLLSIIRKEIHKKQAMAAELGNAVISGVTSEVAESLFDTIKREISYVFKYQSYMDDLENLIKELGYRRQMVEEPVNHARRQGDAIYQGVEDWLISVDEFARAVVKPIIEDKDEAKKRCFKGFCPNLLQRYNLSKKSMRAAKEGANLLGKGNFSNVSFCPAPERTKFGHVRGYENFDSRMSIFQDIMKAVKDDKVNMIGVYGMGGVGKTTLVKEVARQVMEDKLFDEVVMAEVTQNPDQKTIQDQIASVLGLEFGQHDSVIQRATRLCQRLKKEKQVLVILDNIWGRLDLEDVGIPCGDDDQGQCTILLTSRSQHVLCNVLNSQKNFFIEVLCYAEAMSLFWNTVGDHSMETSDFQSLAVEIVAKCGGLPIAIKTIANALKNKSLPIWKDALNQLRNSNPRQIPGMDADVYSSIELSYNVLQNKEAKSLFQLCALQIDGSRIFIDDLMKYGMGLGLFTNVNTLEAARNRVHRLIDDLKTSCLLLDGDSEHVVKMHDIIHAVAVSIATDELMLNISDDVSLKEELQNGIGKDATVISLPYRDIQELPERLECRKLKLFLLFEKYDSSLQIPNHFFEGMKQLRVLHLTRIHFPLLPSSVDCLINLRTLSLISCRSLGDVGIVGELKKLEILCFRGSDIEQLPREIGQLTWLRLLDLSNCRRLKAIEPNVISKLSRLEELYMGNSFNKWEKVEGRSNASLIELKGLSKLTTLEIHIRNAQSMPHDLVSVELERFRIFVGDAWNWFGKYKISRTLKFSGIDKNIYLGNQMQMLLKKCEVLYLDKLNGFQHVHGLDDGEGFPQLKHLHIQNDYEILYILNSVGQIHCNTFSLLEVLFLYDLINLEKVCRSQLTKCQSFSKLRIINVKRCHKLKHLFSYSVAKNLLRLEEIQVTDCKNLKMIVGEESENHFVHDHEGIYFPQLQSLTLRDLPQLSSSGFDLEISRMLSTTPSASKKIIAEDDVKDFLKVFFNNKVTTPTLKKLELSSIHIENIWLDQFPAMPTSCQNLTKLVVHNCSRLKSLFPYSIVNSLVHLQKLEIQKCESMEVVIDATTLGRDEKQGIGLMVFPKLDYLELSSLPKLTRFISMSSSQESNILYNETQPLFDEKVGLPGLEVLRIERVDNMRKIWHHQLLFDSFSKLKELYARWCDKLKNIFSSNAIMGRRFDRLERLSITGCASIQEIIEEETSSNCNNCLVKQSWLNVFPRLVLLELWYLPELKSIYQGIHIFEWPAVKHLRAVGLSKVEILFSSELLSWEMDSQQPFFLVDHHKVRFLSLESLRIDKMDRLRKIWHHQLFASDSFSKLKELRVTGCGELTNIFPSNIITERRLERLENLVVVECGSIEEIIEQSSSTASRRRFDVFPSLTSLELWLLRKLVSVYQGIHVLEWPVLGHLKVVECDKVEILFASSELLSGETQSQQQPLFFIHHPKVAFPSLTTLEVSYCDGLRNLVTLSTVESLLKLTRMKIIYGPMMENIIKLQVGEEVKVDPIIFGQLEYLELDSLPRLESFLLGDYVLEFPFLEQVVLNGCPSMKTFSQGFLRTPNLNKLQLTEEEKEEQWEGNLNSTIQKLFQEMHSVA</sequence>
<dbReference type="Proteomes" id="UP001164539">
    <property type="component" value="Chromosome 4"/>
</dbReference>